<name>A0ABP0S9H4_9DINO</name>
<evidence type="ECO:0000313" key="3">
    <source>
        <dbReference type="EMBL" id="CAK9108930.1"/>
    </source>
</evidence>
<evidence type="ECO:0000256" key="1">
    <source>
        <dbReference type="ARBA" id="ARBA00022837"/>
    </source>
</evidence>
<sequence length="651" mass="73362">MLVPKAEALSGTYLLEERSSNFYNMVSAGSPQSISSSKKRLVRRADRLQHTELPPLSNLDELLVRSCAPDMKKPVEEAPLRLPPIDDSAQVSIGTFKKLLAKPGSSHVSPSWQENDEPLQWHILLLKASFDGKLEVSTVAEWLVEVLSMDVPEATRCAEAAKVHPTVRVASLDDWKMVKEKVESLRALGLAVQVASGAIHQALVNGQRGDSRGRLAKESYTEIFDLVPGLKRSRPAKKGKGTESHPHRAKWRGMSQLVVMDVLSKDPVKNILTEEDDEDESSWLGTESEAEWTQWNLLNARKKRVKRILNKRGRKLVKMGSLPAPSESDKTEKLTDKTTCSFRSSVIETQKKMSMIAQLQGTPTLTFQRKEACQMLRFFVFGAVGNEHLRAQADKDSIFYDRLGERWQVQQLYNLWDRLDCDHSGRCDFSELRRFAEVRLKALVEAALAKGTKGLAGLPAWAAAQSGEDVAKAANKLMKTLEQMLFGMKTSFVLEDMIRILWPMSQPNDVLEMRRWCTEMANSIERTGVQTPPLLPEEKVEDLRSIFKYFDTDNDGQLQVPDLLATGFLNPREVDLIIEKYDADEDGRLGVLEFVEMLCPAGYRAHEKVTHATLRNGKDVVYDTEFCRARPRVFPGSSPGFVTRRPRTRLV</sequence>
<proteinExistence type="predicted"/>
<accession>A0ABP0S9H4</accession>
<dbReference type="CDD" id="cd00051">
    <property type="entry name" value="EFh"/>
    <property type="match status" value="1"/>
</dbReference>
<reference evidence="3 4" key="1">
    <citation type="submission" date="2024-02" db="EMBL/GenBank/DDBJ databases">
        <authorList>
            <person name="Chen Y."/>
            <person name="Shah S."/>
            <person name="Dougan E. K."/>
            <person name="Thang M."/>
            <person name="Chan C."/>
        </authorList>
    </citation>
    <scope>NUCLEOTIDE SEQUENCE [LARGE SCALE GENOMIC DNA]</scope>
</reference>
<feature type="domain" description="EF-hand" evidence="2">
    <location>
        <begin position="569"/>
        <end position="604"/>
    </location>
</feature>
<dbReference type="InterPro" id="IPR011992">
    <property type="entry name" value="EF-hand-dom_pair"/>
</dbReference>
<keyword evidence="1" id="KW-0106">Calcium</keyword>
<dbReference type="Pfam" id="PF13499">
    <property type="entry name" value="EF-hand_7"/>
    <property type="match status" value="1"/>
</dbReference>
<evidence type="ECO:0000259" key="2">
    <source>
        <dbReference type="PROSITE" id="PS50222"/>
    </source>
</evidence>
<dbReference type="InterPro" id="IPR018247">
    <property type="entry name" value="EF_Hand_1_Ca_BS"/>
</dbReference>
<dbReference type="EMBL" id="CAXAMN010027151">
    <property type="protein sequence ID" value="CAK9108930.1"/>
    <property type="molecule type" value="Genomic_DNA"/>
</dbReference>
<dbReference type="PROSITE" id="PS50222">
    <property type="entry name" value="EF_HAND_2"/>
    <property type="match status" value="1"/>
</dbReference>
<gene>
    <name evidence="3" type="ORF">CCMP2556_LOCUS50726</name>
</gene>
<evidence type="ECO:0000313" key="4">
    <source>
        <dbReference type="Proteomes" id="UP001642484"/>
    </source>
</evidence>
<dbReference type="PROSITE" id="PS00018">
    <property type="entry name" value="EF_HAND_1"/>
    <property type="match status" value="2"/>
</dbReference>
<dbReference type="SUPFAM" id="SSF47473">
    <property type="entry name" value="EF-hand"/>
    <property type="match status" value="1"/>
</dbReference>
<dbReference type="Proteomes" id="UP001642484">
    <property type="component" value="Unassembled WGS sequence"/>
</dbReference>
<dbReference type="Gene3D" id="1.10.238.10">
    <property type="entry name" value="EF-hand"/>
    <property type="match status" value="1"/>
</dbReference>
<organism evidence="3 4">
    <name type="scientific">Durusdinium trenchii</name>
    <dbReference type="NCBI Taxonomy" id="1381693"/>
    <lineage>
        <taxon>Eukaryota</taxon>
        <taxon>Sar</taxon>
        <taxon>Alveolata</taxon>
        <taxon>Dinophyceae</taxon>
        <taxon>Suessiales</taxon>
        <taxon>Symbiodiniaceae</taxon>
        <taxon>Durusdinium</taxon>
    </lineage>
</organism>
<dbReference type="SMART" id="SM00054">
    <property type="entry name" value="EFh"/>
    <property type="match status" value="3"/>
</dbReference>
<keyword evidence="4" id="KW-1185">Reference proteome</keyword>
<comment type="caution">
    <text evidence="3">The sequence shown here is derived from an EMBL/GenBank/DDBJ whole genome shotgun (WGS) entry which is preliminary data.</text>
</comment>
<dbReference type="InterPro" id="IPR002048">
    <property type="entry name" value="EF_hand_dom"/>
</dbReference>
<protein>
    <recommendedName>
        <fullName evidence="2">EF-hand domain-containing protein</fullName>
    </recommendedName>
</protein>